<name>A0A6G3SI85_STRAQ</name>
<feature type="domain" description="ABC transporter" evidence="5">
    <location>
        <begin position="422"/>
        <end position="629"/>
    </location>
</feature>
<dbReference type="RefSeq" id="WP_164255914.1">
    <property type="nucleotide sequence ID" value="NZ_JAAGMK010000001.1"/>
</dbReference>
<accession>A0A6G3SI85</accession>
<dbReference type="InterPro" id="IPR051309">
    <property type="entry name" value="ABCF_ATPase"/>
</dbReference>
<evidence type="ECO:0000256" key="2">
    <source>
        <dbReference type="ARBA" id="ARBA00022840"/>
    </source>
</evidence>
<dbReference type="PROSITE" id="PS00211">
    <property type="entry name" value="ABC_TRANSPORTER_1"/>
    <property type="match status" value="2"/>
</dbReference>
<dbReference type="InterPro" id="IPR003593">
    <property type="entry name" value="AAA+_ATPase"/>
</dbReference>
<dbReference type="GO" id="GO:0016887">
    <property type="term" value="F:ATP hydrolysis activity"/>
    <property type="evidence" value="ECO:0007669"/>
    <property type="project" value="InterPro"/>
</dbReference>
<evidence type="ECO:0000259" key="5">
    <source>
        <dbReference type="PROSITE" id="PS50893"/>
    </source>
</evidence>
<evidence type="ECO:0000313" key="6">
    <source>
        <dbReference type="EMBL" id="NEB82580.1"/>
    </source>
</evidence>
<comment type="caution">
    <text evidence="6">The sequence shown here is derived from an EMBL/GenBank/DDBJ whole genome shotgun (WGS) entry which is preliminary data.</text>
</comment>
<evidence type="ECO:0000256" key="4">
    <source>
        <dbReference type="SAM" id="MobiDB-lite"/>
    </source>
</evidence>
<dbReference type="Gene3D" id="3.40.50.300">
    <property type="entry name" value="P-loop containing nucleotide triphosphate hydrolases"/>
    <property type="match status" value="2"/>
</dbReference>
<reference evidence="6" key="1">
    <citation type="submission" date="2020-01" db="EMBL/GenBank/DDBJ databases">
        <title>Insect and environment-associated Actinomycetes.</title>
        <authorList>
            <person name="Currrie C."/>
            <person name="Chevrette M."/>
            <person name="Carlson C."/>
            <person name="Stubbendieck R."/>
            <person name="Wendt-Pienkowski E."/>
        </authorList>
    </citation>
    <scope>NUCLEOTIDE SEQUENCE</scope>
    <source>
        <strain evidence="6">SID505</strain>
    </source>
</reference>
<dbReference type="AlphaFoldDB" id="A0A6G3SI85"/>
<proteinExistence type="predicted"/>
<feature type="coiled-coil region" evidence="3">
    <location>
        <begin position="86"/>
        <end position="113"/>
    </location>
</feature>
<dbReference type="PROSITE" id="PS50893">
    <property type="entry name" value="ABC_TRANSPORTER_2"/>
    <property type="match status" value="2"/>
</dbReference>
<dbReference type="GO" id="GO:0005524">
    <property type="term" value="F:ATP binding"/>
    <property type="evidence" value="ECO:0007669"/>
    <property type="project" value="UniProtKB-KW"/>
</dbReference>
<keyword evidence="2 6" id="KW-0067">ATP-binding</keyword>
<evidence type="ECO:0000256" key="3">
    <source>
        <dbReference type="SAM" id="Coils"/>
    </source>
</evidence>
<dbReference type="CDD" id="cd03221">
    <property type="entry name" value="ABCF_EF-3"/>
    <property type="match status" value="2"/>
</dbReference>
<dbReference type="FunFam" id="3.40.50.300:FF:000011">
    <property type="entry name" value="Putative ABC transporter ATP-binding component"/>
    <property type="match status" value="1"/>
</dbReference>
<protein>
    <submittedName>
        <fullName evidence="6">ABC-F family ATP-binding cassette domain-containing protein</fullName>
    </submittedName>
</protein>
<dbReference type="InterPro" id="IPR017871">
    <property type="entry name" value="ABC_transporter-like_CS"/>
</dbReference>
<dbReference type="SUPFAM" id="SSF52540">
    <property type="entry name" value="P-loop containing nucleoside triphosphate hydrolases"/>
    <property type="match status" value="2"/>
</dbReference>
<dbReference type="SMART" id="SM00382">
    <property type="entry name" value="AAA"/>
    <property type="match status" value="2"/>
</dbReference>
<organism evidence="6">
    <name type="scientific">Streptomyces anulatus</name>
    <name type="common">Streptomyces chrysomallus</name>
    <dbReference type="NCBI Taxonomy" id="1892"/>
    <lineage>
        <taxon>Bacteria</taxon>
        <taxon>Bacillati</taxon>
        <taxon>Actinomycetota</taxon>
        <taxon>Actinomycetes</taxon>
        <taxon>Kitasatosporales</taxon>
        <taxon>Streptomycetaceae</taxon>
        <taxon>Streptomyces</taxon>
    </lineage>
</organism>
<keyword evidence="3" id="KW-0175">Coiled coil</keyword>
<dbReference type="PANTHER" id="PTHR42855:SF2">
    <property type="entry name" value="DRUG RESISTANCE ABC TRANSPORTER,ATP-BINDING PROTEIN"/>
    <property type="match status" value="1"/>
</dbReference>
<gene>
    <name evidence="6" type="ORF">G3I43_00020</name>
</gene>
<dbReference type="EMBL" id="JAAGMK010000001">
    <property type="protein sequence ID" value="NEB82580.1"/>
    <property type="molecule type" value="Genomic_DNA"/>
</dbReference>
<dbReference type="Pfam" id="PF00005">
    <property type="entry name" value="ABC_tran"/>
    <property type="match status" value="2"/>
</dbReference>
<dbReference type="InterPro" id="IPR003439">
    <property type="entry name" value="ABC_transporter-like_ATP-bd"/>
</dbReference>
<keyword evidence="1" id="KW-0547">Nucleotide-binding</keyword>
<sequence length="630" mass="67149">MHPQRDRAQLAMKDVSKAYGDRSVLDQVTLTVRPGEKTAVIGENGSGKSTLLRLMAGAEQPDTGEITVRFPGGTGYLAQTLDLDPSDTVQDAVDAALAELRDLEHRIREAEAGLSERKPGDPGPTDQELAAYGDLLTAYEDRDGYRADARTEAALHGLGLAHLTRDRALATLSGGEQSRLALACVLAAAPELLLLDEPTNHLDARAVGWLEDHLRSHRGTVVAITHDRAFLERVTSVILEVDRDLRTVTRYGDGWDGYRTAKAAARRRWAQEHEEYLTDLARTEELVAAAGARLAATGGDPKQGFGKHRRSHEAKLSGQVRAARTRLDALRRSPVPPPPRPLAFTGRPAVTDGPGTEDRDGTATGTGTGDWDGIATGTDSGDRDGTATGTGTGDRDGTATGTGAADRERTATGTATRTGTGDRARTLVELDAVSVGDRLRLPSLRVASGARLLVTGENGAGKTTLLRVLAGDLTPDTGTVIRRARIGYLPQELPARPTRRTLLATFAAGRPGFPDEYADELLALGLFRPEDLDVPVASLSVGQQRRLALARLVTRAADLLVLDEPTNHIALSLVEELEQALDQYPGAVVVVSHDRSFRARFTGDVLELRAGRPADAGPAYASGEAAVPRT</sequence>
<dbReference type="InterPro" id="IPR027417">
    <property type="entry name" value="P-loop_NTPase"/>
</dbReference>
<feature type="region of interest" description="Disordered" evidence="4">
    <location>
        <begin position="297"/>
        <end position="420"/>
    </location>
</feature>
<dbReference type="PANTHER" id="PTHR42855">
    <property type="entry name" value="ABC TRANSPORTER ATP-BINDING SUBUNIT"/>
    <property type="match status" value="1"/>
</dbReference>
<evidence type="ECO:0000256" key="1">
    <source>
        <dbReference type="ARBA" id="ARBA00022741"/>
    </source>
</evidence>
<feature type="domain" description="ABC transporter" evidence="5">
    <location>
        <begin position="10"/>
        <end position="267"/>
    </location>
</feature>